<dbReference type="AlphaFoldDB" id="A0A9W7HLG9"/>
<gene>
    <name evidence="2" type="ORF">HRI_001571000</name>
</gene>
<name>A0A9W7HLG9_HIBTR</name>
<protein>
    <submittedName>
        <fullName evidence="2">Uncharacterized protein</fullName>
    </submittedName>
</protein>
<sequence length="75" mass="8320">MNGGDPAFKLFGMKINPVPESQIHVGDSSSEITNSEPETSQPNNKEECRASNEIQMNSKVKYEVVETNSRAEESF</sequence>
<evidence type="ECO:0000313" key="3">
    <source>
        <dbReference type="Proteomes" id="UP001165190"/>
    </source>
</evidence>
<keyword evidence="3" id="KW-1185">Reference proteome</keyword>
<reference evidence="2" key="1">
    <citation type="submission" date="2023-05" db="EMBL/GenBank/DDBJ databases">
        <title>Genome and transcriptome analyses reveal genes involved in the formation of fine ridges on petal epidermal cells in Hibiscus trionum.</title>
        <authorList>
            <person name="Koshimizu S."/>
            <person name="Masuda S."/>
            <person name="Ishii T."/>
            <person name="Shirasu K."/>
            <person name="Hoshino A."/>
            <person name="Arita M."/>
        </authorList>
    </citation>
    <scope>NUCLEOTIDE SEQUENCE</scope>
    <source>
        <strain evidence="2">Hamamatsu line</strain>
    </source>
</reference>
<dbReference type="Proteomes" id="UP001165190">
    <property type="component" value="Unassembled WGS sequence"/>
</dbReference>
<accession>A0A9W7HLG9</accession>
<organism evidence="2 3">
    <name type="scientific">Hibiscus trionum</name>
    <name type="common">Flower of an hour</name>
    <dbReference type="NCBI Taxonomy" id="183268"/>
    <lineage>
        <taxon>Eukaryota</taxon>
        <taxon>Viridiplantae</taxon>
        <taxon>Streptophyta</taxon>
        <taxon>Embryophyta</taxon>
        <taxon>Tracheophyta</taxon>
        <taxon>Spermatophyta</taxon>
        <taxon>Magnoliopsida</taxon>
        <taxon>eudicotyledons</taxon>
        <taxon>Gunneridae</taxon>
        <taxon>Pentapetalae</taxon>
        <taxon>rosids</taxon>
        <taxon>malvids</taxon>
        <taxon>Malvales</taxon>
        <taxon>Malvaceae</taxon>
        <taxon>Malvoideae</taxon>
        <taxon>Hibiscus</taxon>
    </lineage>
</organism>
<comment type="caution">
    <text evidence="2">The sequence shown here is derived from an EMBL/GenBank/DDBJ whole genome shotgun (WGS) entry which is preliminary data.</text>
</comment>
<proteinExistence type="predicted"/>
<feature type="region of interest" description="Disordered" evidence="1">
    <location>
        <begin position="19"/>
        <end position="54"/>
    </location>
</feature>
<dbReference type="EMBL" id="BSYR01000016">
    <property type="protein sequence ID" value="GMI79017.1"/>
    <property type="molecule type" value="Genomic_DNA"/>
</dbReference>
<feature type="compositionally biased region" description="Polar residues" evidence="1">
    <location>
        <begin position="27"/>
        <end position="43"/>
    </location>
</feature>
<evidence type="ECO:0000256" key="1">
    <source>
        <dbReference type="SAM" id="MobiDB-lite"/>
    </source>
</evidence>
<evidence type="ECO:0000313" key="2">
    <source>
        <dbReference type="EMBL" id="GMI79017.1"/>
    </source>
</evidence>